<dbReference type="RefSeq" id="WP_143022981.1">
    <property type="nucleotide sequence ID" value="NZ_FNIX01000023.1"/>
</dbReference>
<dbReference type="EMBL" id="FNIX01000023">
    <property type="protein sequence ID" value="SDP94120.1"/>
    <property type="molecule type" value="Genomic_DNA"/>
</dbReference>
<dbReference type="OrthoDB" id="3397572at2"/>
<reference evidence="2" key="1">
    <citation type="submission" date="2016-10" db="EMBL/GenBank/DDBJ databases">
        <authorList>
            <person name="Varghese N."/>
            <person name="Submissions S."/>
        </authorList>
    </citation>
    <scope>NUCLEOTIDE SEQUENCE [LARGE SCALE GENOMIC DNA]</scope>
    <source>
        <strain evidence="2">CGMCC 4.6609</strain>
    </source>
</reference>
<organism evidence="1 2">
    <name type="scientific">Lentzea jiangxiensis</name>
    <dbReference type="NCBI Taxonomy" id="641025"/>
    <lineage>
        <taxon>Bacteria</taxon>
        <taxon>Bacillati</taxon>
        <taxon>Actinomycetota</taxon>
        <taxon>Actinomycetes</taxon>
        <taxon>Pseudonocardiales</taxon>
        <taxon>Pseudonocardiaceae</taxon>
        <taxon>Lentzea</taxon>
    </lineage>
</organism>
<keyword evidence="2" id="KW-1185">Reference proteome</keyword>
<dbReference type="AlphaFoldDB" id="A0A1H0WU72"/>
<protein>
    <submittedName>
        <fullName evidence="1">Uncharacterized protein</fullName>
    </submittedName>
</protein>
<sequence length="391" mass="43997">MSGDAAATGDGRRPTPNLVLIGRRQAKGWGRDRLAREFERLGRQLDLTTPELGAMAKAIYRHETGRAAVRDEVYIQLYCAAFEATPHELFGTLSAGAANSRVCGLTSHKFVPVHLGLELLCRLIRRADLVPGSVQWAECHVGQVDHPAGRCELYAFPWGVAVFHLAEELSVPNIASLAMWRRQTYRETRQWATEWLRERTGSDTPIAHYVLSAYWLHESPWSGQELDTAMRLLSMPRVLLDRGTDDAEPSLHHAELVEQTLLREGFHDSRIDEFGIRGLSIGCASWAGLSYYPQATGRALQVSDLVDCELLVQALWCYCHRVHEQVEQGCDPVVPPEYGWRWIRAVRSRLTMTRPQETAQHAAMRRAVLETSELGKHLTTALELLRDTSGE</sequence>
<evidence type="ECO:0000313" key="1">
    <source>
        <dbReference type="EMBL" id="SDP94120.1"/>
    </source>
</evidence>
<proteinExistence type="predicted"/>
<dbReference type="STRING" id="641025.SAMN05421507_12334"/>
<evidence type="ECO:0000313" key="2">
    <source>
        <dbReference type="Proteomes" id="UP000199691"/>
    </source>
</evidence>
<name>A0A1H0WU72_9PSEU</name>
<gene>
    <name evidence="1" type="ORF">SAMN05421507_12334</name>
</gene>
<accession>A0A1H0WU72</accession>
<dbReference type="Proteomes" id="UP000199691">
    <property type="component" value="Unassembled WGS sequence"/>
</dbReference>